<comment type="subcellular location">
    <subcellularLocation>
        <location evidence="5">Cytoplasm</location>
    </subcellularLocation>
</comment>
<dbReference type="NCBIfam" id="NF010703">
    <property type="entry name" value="PRK14103.1"/>
    <property type="match status" value="1"/>
</dbReference>
<keyword evidence="1 5" id="KW-0963">Cytoplasm</keyword>
<dbReference type="InterPro" id="IPR029063">
    <property type="entry name" value="SAM-dependent_MTases_sf"/>
</dbReference>
<evidence type="ECO:0000256" key="1">
    <source>
        <dbReference type="ARBA" id="ARBA00022490"/>
    </source>
</evidence>
<evidence type="ECO:0000256" key="3">
    <source>
        <dbReference type="ARBA" id="ARBA00022679"/>
    </source>
</evidence>
<dbReference type="GO" id="GO:0032259">
    <property type="term" value="P:methylation"/>
    <property type="evidence" value="ECO:0007669"/>
    <property type="project" value="UniProtKB-KW"/>
</dbReference>
<dbReference type="InterPro" id="IPR023149">
    <property type="entry name" value="Trans_acon_MeTrfase_C"/>
</dbReference>
<dbReference type="SUPFAM" id="SSF53335">
    <property type="entry name" value="S-adenosyl-L-methionine-dependent methyltransferases"/>
    <property type="match status" value="1"/>
</dbReference>
<protein>
    <recommendedName>
        <fullName evidence="5">Trans-aconitate 2-methyltransferase</fullName>
        <ecNumber evidence="5">2.1.1.144</ecNumber>
    </recommendedName>
</protein>
<dbReference type="GO" id="GO:0030798">
    <property type="term" value="F:trans-aconitate 2-methyltransferase activity"/>
    <property type="evidence" value="ECO:0007669"/>
    <property type="project" value="UniProtKB-UniRule"/>
</dbReference>
<comment type="function">
    <text evidence="5">Catalyzes the S-adenosylmethionine monomethyl esterification of trans-aconitate.</text>
</comment>
<dbReference type="InterPro" id="IPR023506">
    <property type="entry name" value="Trans-aconitate_MeTrfase"/>
</dbReference>
<feature type="domain" description="Methyltransferase" evidence="6">
    <location>
        <begin position="33"/>
        <end position="109"/>
    </location>
</feature>
<dbReference type="CDD" id="cd02440">
    <property type="entry name" value="AdoMet_MTases"/>
    <property type="match status" value="1"/>
</dbReference>
<dbReference type="HAMAP" id="MF_00560">
    <property type="entry name" value="Tran_acon_Me_trans"/>
    <property type="match status" value="1"/>
</dbReference>
<reference evidence="7 8" key="1">
    <citation type="submission" date="2020-07" db="EMBL/GenBank/DDBJ databases">
        <title>Mycobacterium kansasii (former subtype) with zoonotic potential isolated from diseased indoor pet cat, Japan.</title>
        <authorList>
            <person name="Fukano H."/>
            <person name="Terazono T."/>
            <person name="Hoshino Y."/>
        </authorList>
    </citation>
    <scope>NUCLEOTIDE SEQUENCE [LARGE SCALE GENOMIC DNA]</scope>
    <source>
        <strain evidence="7 8">Kuro-I</strain>
    </source>
</reference>
<sequence>MWDPDVYLAFADHRSRPFYDLVSRVGAKRARRVVDLGCGPGHLTRHLARRWPEATIEALDSSPEMVAAARERGIDATTCDVRNWKPRPDTDVVVSNAALHWVPEHAELLVRWAGELAAGSWMAVQVPGNFDTPSHAVVRTLARREPYAKLLRDIPFRVGAVVQPPAYYANLLMDAGCKVDAWETTYLHQLTGEHPVLEWITGTALVPVRERLDDAGWEQFRQELIPLLDDAYPRRADGTTIFPFRRLFIVAEVGERAAVLESWRIRIGGRPVGLVFRTGRVDAAACAGCATSVVAVGAKGVECVVRTASVR</sequence>
<keyword evidence="2 5" id="KW-0489">Methyltransferase</keyword>
<dbReference type="GO" id="GO:0005737">
    <property type="term" value="C:cytoplasm"/>
    <property type="evidence" value="ECO:0007669"/>
    <property type="project" value="UniProtKB-SubCell"/>
</dbReference>
<dbReference type="EMBL" id="AP023343">
    <property type="protein sequence ID" value="BCI91820.1"/>
    <property type="molecule type" value="Genomic_DNA"/>
</dbReference>
<comment type="catalytic activity">
    <reaction evidence="5">
        <text>trans-aconitate + S-adenosyl-L-methionine = (E)-3-(methoxycarbonyl)pent-2-enedioate + S-adenosyl-L-homocysteine</text>
        <dbReference type="Rhea" id="RHEA:14969"/>
        <dbReference type="ChEBI" id="CHEBI:15708"/>
        <dbReference type="ChEBI" id="CHEBI:57470"/>
        <dbReference type="ChEBI" id="CHEBI:57856"/>
        <dbReference type="ChEBI" id="CHEBI:59789"/>
        <dbReference type="EC" id="2.1.1.144"/>
    </reaction>
</comment>
<dbReference type="Proteomes" id="UP000516380">
    <property type="component" value="Chromosome"/>
</dbReference>
<evidence type="ECO:0000313" key="8">
    <source>
        <dbReference type="Proteomes" id="UP000516380"/>
    </source>
</evidence>
<organism evidence="7 8">
    <name type="scientific">Mycobacterium kansasii</name>
    <dbReference type="NCBI Taxonomy" id="1768"/>
    <lineage>
        <taxon>Bacteria</taxon>
        <taxon>Bacillati</taxon>
        <taxon>Actinomycetota</taxon>
        <taxon>Actinomycetes</taxon>
        <taxon>Mycobacteriales</taxon>
        <taxon>Mycobacteriaceae</taxon>
        <taxon>Mycobacterium</taxon>
    </lineage>
</organism>
<evidence type="ECO:0000256" key="5">
    <source>
        <dbReference type="HAMAP-Rule" id="MF_00560"/>
    </source>
</evidence>
<dbReference type="Gene3D" id="3.40.50.150">
    <property type="entry name" value="Vaccinia Virus protein VP39"/>
    <property type="match status" value="1"/>
</dbReference>
<keyword evidence="3 5" id="KW-0808">Transferase</keyword>
<accession>A0A7G1ILR1</accession>
<dbReference type="Gene3D" id="1.10.150.290">
    <property type="entry name" value="S-adenosyl-L-methionine-dependent methyltransferases"/>
    <property type="match status" value="1"/>
</dbReference>
<evidence type="ECO:0000259" key="6">
    <source>
        <dbReference type="Pfam" id="PF13649"/>
    </source>
</evidence>
<comment type="similarity">
    <text evidence="5">Belongs to the methyltransferase superfamily. Tam family.</text>
</comment>
<dbReference type="PANTHER" id="PTHR43861:SF1">
    <property type="entry name" value="TRANS-ACONITATE 2-METHYLTRANSFERASE"/>
    <property type="match status" value="1"/>
</dbReference>
<evidence type="ECO:0000256" key="2">
    <source>
        <dbReference type="ARBA" id="ARBA00022603"/>
    </source>
</evidence>
<dbReference type="InterPro" id="IPR041698">
    <property type="entry name" value="Methyltransf_25"/>
</dbReference>
<dbReference type="PANTHER" id="PTHR43861">
    <property type="entry name" value="TRANS-ACONITATE 2-METHYLTRANSFERASE-RELATED"/>
    <property type="match status" value="1"/>
</dbReference>
<evidence type="ECO:0000256" key="4">
    <source>
        <dbReference type="ARBA" id="ARBA00022691"/>
    </source>
</evidence>
<keyword evidence="8" id="KW-1185">Reference proteome</keyword>
<evidence type="ECO:0000313" key="7">
    <source>
        <dbReference type="EMBL" id="BCI91820.1"/>
    </source>
</evidence>
<dbReference type="AlphaFoldDB" id="A0A7G1ILR1"/>
<keyword evidence="4 5" id="KW-0949">S-adenosyl-L-methionine</keyword>
<proteinExistence type="inferred from homology"/>
<gene>
    <name evidence="5 7" type="primary">tam</name>
    <name evidence="7" type="ORF">NIIDMKKI_70260</name>
</gene>
<name>A0A7G1ILR1_MYCKA</name>
<dbReference type="EC" id="2.1.1.144" evidence="5"/>
<dbReference type="Pfam" id="PF13649">
    <property type="entry name" value="Methyltransf_25"/>
    <property type="match status" value="1"/>
</dbReference>